<organism evidence="1">
    <name type="scientific">marine sediment metagenome</name>
    <dbReference type="NCBI Taxonomy" id="412755"/>
    <lineage>
        <taxon>unclassified sequences</taxon>
        <taxon>metagenomes</taxon>
        <taxon>ecological metagenomes</taxon>
    </lineage>
</organism>
<reference evidence="1" key="1">
    <citation type="journal article" date="2015" name="Nature">
        <title>Complex archaea that bridge the gap between prokaryotes and eukaryotes.</title>
        <authorList>
            <person name="Spang A."/>
            <person name="Saw J.H."/>
            <person name="Jorgensen S.L."/>
            <person name="Zaremba-Niedzwiedzka K."/>
            <person name="Martijn J."/>
            <person name="Lind A.E."/>
            <person name="van Eijk R."/>
            <person name="Schleper C."/>
            <person name="Guy L."/>
            <person name="Ettema T.J."/>
        </authorList>
    </citation>
    <scope>NUCLEOTIDE SEQUENCE</scope>
</reference>
<sequence>VLTSIVGGDDYDGYTNINNVAVASLNVAFQQIASLFAASGANIFNPTIQGSARTNMETALNTLASYFSAAGAAMSIKVNNQTARTNLEQALEDFFAVIGCDGVNVFNPTIGGSARTDLDAALAAIGTILAAITGAAGLFYEQADAAVNINAINASETNVFDLSTASTRYIVRSLRLKCADPGANTVTVRLYELVNDGLTEVDSFAIDTTNFGTYQSLMDMFGMPQLAGDNLKVTVRASAGGPYATTGQYSHAKTNV</sequence>
<dbReference type="AlphaFoldDB" id="A0A0F9P3V8"/>
<protein>
    <submittedName>
        <fullName evidence="1">Uncharacterized protein</fullName>
    </submittedName>
</protein>
<feature type="non-terminal residue" evidence="1">
    <location>
        <position position="1"/>
    </location>
</feature>
<comment type="caution">
    <text evidence="1">The sequence shown here is derived from an EMBL/GenBank/DDBJ whole genome shotgun (WGS) entry which is preliminary data.</text>
</comment>
<proteinExistence type="predicted"/>
<dbReference type="EMBL" id="LAZR01006997">
    <property type="protein sequence ID" value="KKM88162.1"/>
    <property type="molecule type" value="Genomic_DNA"/>
</dbReference>
<name>A0A0F9P3V8_9ZZZZ</name>
<evidence type="ECO:0000313" key="1">
    <source>
        <dbReference type="EMBL" id="KKM88162.1"/>
    </source>
</evidence>
<accession>A0A0F9P3V8</accession>
<gene>
    <name evidence="1" type="ORF">LCGC14_1261460</name>
</gene>